<keyword evidence="2" id="KW-1185">Reference proteome</keyword>
<evidence type="ECO:0000313" key="2">
    <source>
        <dbReference type="Proteomes" id="UP000680206"/>
    </source>
</evidence>
<comment type="caution">
    <text evidence="1">The sequence shown here is derived from an EMBL/GenBank/DDBJ whole genome shotgun (WGS) entry which is preliminary data.</text>
</comment>
<accession>A0ABS3RYS0</accession>
<dbReference type="Proteomes" id="UP000680206">
    <property type="component" value="Unassembled WGS sequence"/>
</dbReference>
<protein>
    <submittedName>
        <fullName evidence="1">Uncharacterized protein</fullName>
    </submittedName>
</protein>
<dbReference type="RefSeq" id="WP_208244516.1">
    <property type="nucleotide sequence ID" value="NZ_JAGEPF010000016.1"/>
</dbReference>
<organism evidence="1 2">
    <name type="scientific">Actinomadura violacea</name>
    <dbReference type="NCBI Taxonomy" id="2819934"/>
    <lineage>
        <taxon>Bacteria</taxon>
        <taxon>Bacillati</taxon>
        <taxon>Actinomycetota</taxon>
        <taxon>Actinomycetes</taxon>
        <taxon>Streptosporangiales</taxon>
        <taxon>Thermomonosporaceae</taxon>
        <taxon>Actinomadura</taxon>
    </lineage>
</organism>
<evidence type="ECO:0000313" key="1">
    <source>
        <dbReference type="EMBL" id="MBO2461155.1"/>
    </source>
</evidence>
<reference evidence="1 2" key="1">
    <citation type="submission" date="2021-03" db="EMBL/GenBank/DDBJ databases">
        <title>Actinomadura violae sp. nov., isolated from lichen in Thailand.</title>
        <authorList>
            <person name="Kanchanasin P."/>
            <person name="Saeng-In P."/>
            <person name="Phongsopitanun W."/>
            <person name="Yuki M."/>
            <person name="Kudo T."/>
            <person name="Ohkuma M."/>
            <person name="Tanasupawat S."/>
        </authorList>
    </citation>
    <scope>NUCLEOTIDE SEQUENCE [LARGE SCALE GENOMIC DNA]</scope>
    <source>
        <strain evidence="1 2">LCR2-06</strain>
    </source>
</reference>
<sequence>MRTVICAPGHRQAVTEARSHGVAPDDMIMASGVHRLRGLLGFSVLVVEGFTSRRDAVEVWQVLRHRAECSRSGPVGGPVLPFCPPPFTVLYRADVAPAAVEALARLLDPFATGNPPMVPLAAAAAVAGDLIERHTIRNASMAGGGDGTPEPRAVSP</sequence>
<gene>
    <name evidence="1" type="ORF">J4709_26580</name>
</gene>
<proteinExistence type="predicted"/>
<name>A0ABS3RYS0_9ACTN</name>
<dbReference type="EMBL" id="JAGEPF010000016">
    <property type="protein sequence ID" value="MBO2461155.1"/>
    <property type="molecule type" value="Genomic_DNA"/>
</dbReference>